<organism evidence="2">
    <name type="scientific">hydrothermal vent metagenome</name>
    <dbReference type="NCBI Taxonomy" id="652676"/>
    <lineage>
        <taxon>unclassified sequences</taxon>
        <taxon>metagenomes</taxon>
        <taxon>ecological metagenomes</taxon>
    </lineage>
</organism>
<evidence type="ECO:0000256" key="1">
    <source>
        <dbReference type="ARBA" id="ARBA00022723"/>
    </source>
</evidence>
<dbReference type="EMBL" id="UOFQ01000003">
    <property type="protein sequence ID" value="VAW84537.1"/>
    <property type="molecule type" value="Genomic_DNA"/>
</dbReference>
<gene>
    <name evidence="2" type="ORF">MNBD_GAMMA17-2229</name>
</gene>
<dbReference type="PANTHER" id="PTHR37302:SF1">
    <property type="entry name" value="PROTEIN DINB"/>
    <property type="match status" value="1"/>
</dbReference>
<dbReference type="PANTHER" id="PTHR37302">
    <property type="entry name" value="SLR1116 PROTEIN"/>
    <property type="match status" value="1"/>
</dbReference>
<dbReference type="InterPro" id="IPR034660">
    <property type="entry name" value="DinB/YfiT-like"/>
</dbReference>
<evidence type="ECO:0000313" key="2">
    <source>
        <dbReference type="EMBL" id="VAW84537.1"/>
    </source>
</evidence>
<dbReference type="SUPFAM" id="SSF109854">
    <property type="entry name" value="DinB/YfiT-like putative metalloenzymes"/>
    <property type="match status" value="1"/>
</dbReference>
<dbReference type="Pfam" id="PF05163">
    <property type="entry name" value="DinB"/>
    <property type="match status" value="1"/>
</dbReference>
<dbReference type="Gene3D" id="1.20.120.450">
    <property type="entry name" value="dinb family like domain"/>
    <property type="match status" value="1"/>
</dbReference>
<keyword evidence="1" id="KW-0479">Metal-binding</keyword>
<accession>A0A3B0ZAM7</accession>
<dbReference type="AlphaFoldDB" id="A0A3B0ZAM7"/>
<reference evidence="2" key="1">
    <citation type="submission" date="2018-06" db="EMBL/GenBank/DDBJ databases">
        <authorList>
            <person name="Zhirakovskaya E."/>
        </authorList>
    </citation>
    <scope>NUCLEOTIDE SEQUENCE</scope>
</reference>
<protein>
    <submittedName>
        <fullName evidence="2">DinB family protein</fullName>
    </submittedName>
</protein>
<sequence length="168" mass="19496">MALLEHLKMMADYHQWAHARLLQYVEALSKEEYHQPCGLYFTSVHGTYNHMLVGDSLWYGRFVNERVDLPGLDHELCSSRESLVAALTVQTNKWVDYVEQLTKERLEENLTYHSMVGEQYSLPKGELLAHVFNHGTHHRGQVSSIVTQLGYPCPEMDVVYFMLVNRKV</sequence>
<name>A0A3B0ZAM7_9ZZZZ</name>
<dbReference type="InterPro" id="IPR007837">
    <property type="entry name" value="DinB"/>
</dbReference>
<dbReference type="GO" id="GO:0046872">
    <property type="term" value="F:metal ion binding"/>
    <property type="evidence" value="ECO:0007669"/>
    <property type="project" value="UniProtKB-KW"/>
</dbReference>
<proteinExistence type="predicted"/>